<protein>
    <submittedName>
        <fullName evidence="2">Transcription factor Opi1-domain-containing protein</fullName>
    </submittedName>
</protein>
<feature type="region of interest" description="Disordered" evidence="1">
    <location>
        <begin position="1"/>
        <end position="24"/>
    </location>
</feature>
<evidence type="ECO:0000313" key="3">
    <source>
        <dbReference type="Proteomes" id="UP000469890"/>
    </source>
</evidence>
<dbReference type="AlphaFoldDB" id="A0A8H4EYQ3"/>
<dbReference type="GO" id="GO:0006357">
    <property type="term" value="P:regulation of transcription by RNA polymerase II"/>
    <property type="evidence" value="ECO:0007669"/>
    <property type="project" value="TreeGrafter"/>
</dbReference>
<dbReference type="Proteomes" id="UP000469890">
    <property type="component" value="Unassembled WGS sequence"/>
</dbReference>
<dbReference type="GO" id="GO:0005783">
    <property type="term" value="C:endoplasmic reticulum"/>
    <property type="evidence" value="ECO:0007669"/>
    <property type="project" value="TreeGrafter"/>
</dbReference>
<gene>
    <name evidence="2" type="ORF">FB192DRAFT_1387090</name>
</gene>
<feature type="compositionally biased region" description="Low complexity" evidence="1">
    <location>
        <begin position="1"/>
        <end position="14"/>
    </location>
</feature>
<organism evidence="2 3">
    <name type="scientific">Mucor circinelloides f. lusitanicus</name>
    <name type="common">Mucor racemosus var. lusitanicus</name>
    <dbReference type="NCBI Taxonomy" id="29924"/>
    <lineage>
        <taxon>Eukaryota</taxon>
        <taxon>Fungi</taxon>
        <taxon>Fungi incertae sedis</taxon>
        <taxon>Mucoromycota</taxon>
        <taxon>Mucoromycotina</taxon>
        <taxon>Mucoromycetes</taxon>
        <taxon>Mucorales</taxon>
        <taxon>Mucorineae</taxon>
        <taxon>Mucoraceae</taxon>
        <taxon>Mucor</taxon>
    </lineage>
</organism>
<name>A0A8H4EYQ3_MUCCL</name>
<dbReference type="GO" id="GO:0030968">
    <property type="term" value="P:endoplasmic reticulum unfolded protein response"/>
    <property type="evidence" value="ECO:0007669"/>
    <property type="project" value="TreeGrafter"/>
</dbReference>
<proteinExistence type="predicted"/>
<dbReference type="PANTHER" id="PTHR38406">
    <property type="entry name" value="TRANSCRIPTIONAL REPRESSOR OPI1"/>
    <property type="match status" value="1"/>
</dbReference>
<dbReference type="SMR" id="A0A8H4EYQ3"/>
<evidence type="ECO:0000256" key="1">
    <source>
        <dbReference type="SAM" id="MobiDB-lite"/>
    </source>
</evidence>
<dbReference type="Pfam" id="PF08618">
    <property type="entry name" value="Opi1"/>
    <property type="match status" value="1"/>
</dbReference>
<dbReference type="PANTHER" id="PTHR38406:SF1">
    <property type="entry name" value="TRANSCRIPTIONAL REPRESSOR OPI1"/>
    <property type="match status" value="1"/>
</dbReference>
<evidence type="ECO:0000313" key="2">
    <source>
        <dbReference type="EMBL" id="KAF1799502.1"/>
    </source>
</evidence>
<dbReference type="InterPro" id="IPR013927">
    <property type="entry name" value="TF_Opi1_Ccg-8"/>
</dbReference>
<sequence length="295" mass="32374">MNYTSSTATATTTSNINHRMTHSIRLTEPYPTSTHTSNPSTWQQLVVGAGSAAGSTAAVVSEESMKCLRYCVSWLQYAIRHLGQQMSLLRGFLVSLATNSNQQQQQPMVLATIKKDMVSTLRKVIDIITCYASNALPYQAKATIRGTILNLPSRWASLYEETNTANDDVIQQQTNTNESYKQEDVALRLLAFGQESSDMLGSIHTVIDDTIQRAESWLERLRLINPMSSVSAASSTSTMAQQLPALSINQHKSKGDFSGNDEDDDFYNVLLPPILNLHISSSSSSTTTTATALKN</sequence>
<comment type="caution">
    <text evidence="2">The sequence shown here is derived from an EMBL/GenBank/DDBJ whole genome shotgun (WGS) entry which is preliminary data.</text>
</comment>
<accession>A0A8H4EYQ3</accession>
<dbReference type="GO" id="GO:0005634">
    <property type="term" value="C:nucleus"/>
    <property type="evidence" value="ECO:0007669"/>
    <property type="project" value="TreeGrafter"/>
</dbReference>
<reference evidence="2 3" key="1">
    <citation type="submission" date="2019-09" db="EMBL/GenBank/DDBJ databases">
        <authorList>
            <consortium name="DOE Joint Genome Institute"/>
            <person name="Mondo S.J."/>
            <person name="Navarro-Mendoza M.I."/>
            <person name="Perez-Arques C."/>
            <person name="Panchal S."/>
            <person name="Nicolas F.E."/>
            <person name="Ganguly P."/>
            <person name="Pangilinan J."/>
            <person name="Grigoriev I."/>
            <person name="Heitman J."/>
            <person name="Sanya K."/>
            <person name="Garre V."/>
        </authorList>
    </citation>
    <scope>NUCLEOTIDE SEQUENCE [LARGE SCALE GENOMIC DNA]</scope>
    <source>
        <strain evidence="2 3">MU402</strain>
    </source>
</reference>
<dbReference type="EMBL" id="JAAECE010000006">
    <property type="protein sequence ID" value="KAF1799502.1"/>
    <property type="molecule type" value="Genomic_DNA"/>
</dbReference>
<dbReference type="GO" id="GO:0008654">
    <property type="term" value="P:phospholipid biosynthetic process"/>
    <property type="evidence" value="ECO:0007669"/>
    <property type="project" value="TreeGrafter"/>
</dbReference>
<dbReference type="GO" id="GO:0003714">
    <property type="term" value="F:transcription corepressor activity"/>
    <property type="evidence" value="ECO:0007669"/>
    <property type="project" value="InterPro"/>
</dbReference>